<accession>A0ABD2IWQ4</accession>
<feature type="region of interest" description="Disordered" evidence="1">
    <location>
        <begin position="145"/>
        <end position="199"/>
    </location>
</feature>
<gene>
    <name evidence="2" type="ORF">niasHT_035178</name>
</gene>
<organism evidence="2 3">
    <name type="scientific">Heterodera trifolii</name>
    <dbReference type="NCBI Taxonomy" id="157864"/>
    <lineage>
        <taxon>Eukaryota</taxon>
        <taxon>Metazoa</taxon>
        <taxon>Ecdysozoa</taxon>
        <taxon>Nematoda</taxon>
        <taxon>Chromadorea</taxon>
        <taxon>Rhabditida</taxon>
        <taxon>Tylenchina</taxon>
        <taxon>Tylenchomorpha</taxon>
        <taxon>Tylenchoidea</taxon>
        <taxon>Heteroderidae</taxon>
        <taxon>Heteroderinae</taxon>
        <taxon>Heterodera</taxon>
    </lineage>
</organism>
<dbReference type="EMBL" id="JBICBT010001082">
    <property type="protein sequence ID" value="KAL3084352.1"/>
    <property type="molecule type" value="Genomic_DNA"/>
</dbReference>
<dbReference type="Proteomes" id="UP001620626">
    <property type="component" value="Unassembled WGS sequence"/>
</dbReference>
<protein>
    <submittedName>
        <fullName evidence="2">Uncharacterized protein</fullName>
    </submittedName>
</protein>
<dbReference type="AlphaFoldDB" id="A0ABD2IWQ4"/>
<feature type="compositionally biased region" description="Gly residues" evidence="1">
    <location>
        <begin position="163"/>
        <end position="172"/>
    </location>
</feature>
<evidence type="ECO:0000256" key="1">
    <source>
        <dbReference type="SAM" id="MobiDB-lite"/>
    </source>
</evidence>
<feature type="region of interest" description="Disordered" evidence="1">
    <location>
        <begin position="212"/>
        <end position="240"/>
    </location>
</feature>
<name>A0ABD2IWQ4_9BILA</name>
<keyword evidence="3" id="KW-1185">Reference proteome</keyword>
<sequence>MMNNNSMSNASRPYMVAPYPTNGYVIAGPPTNGQFFVPFPLQGQPVTSPPAPRFVAPAPPSMFAPQQPLPPPPMCAPQQPLPLMSSACPPAGQHEPRHPNIDPTPPIGHRLTWTFSELLRVANDQRKLMERMVVLLTANKIGQQVKGAANKGAGKRLRNRNKGGTGANGGSGASLPKANQGQAPASGPSRFQGPQVQIGPVGVVEMPSLAAPNAEAVAPPPPVPPTAQENEGAVASSPSA</sequence>
<proteinExistence type="predicted"/>
<evidence type="ECO:0000313" key="3">
    <source>
        <dbReference type="Proteomes" id="UP001620626"/>
    </source>
</evidence>
<comment type="caution">
    <text evidence="2">The sequence shown here is derived from an EMBL/GenBank/DDBJ whole genome shotgun (WGS) entry which is preliminary data.</text>
</comment>
<evidence type="ECO:0000313" key="2">
    <source>
        <dbReference type="EMBL" id="KAL3084352.1"/>
    </source>
</evidence>
<reference evidence="2 3" key="1">
    <citation type="submission" date="2024-10" db="EMBL/GenBank/DDBJ databases">
        <authorList>
            <person name="Kim D."/>
        </authorList>
    </citation>
    <scope>NUCLEOTIDE SEQUENCE [LARGE SCALE GENOMIC DNA]</scope>
    <source>
        <strain evidence="2">BH-2024</strain>
    </source>
</reference>